<proteinExistence type="predicted"/>
<name>A0ACC4DXH1_PURLI</name>
<accession>A0ACC4DXH1</accession>
<evidence type="ECO:0000313" key="2">
    <source>
        <dbReference type="Proteomes" id="UP001638806"/>
    </source>
</evidence>
<sequence>MPFSFQPKTSKAFSGPYIHRTTSEATLVDSSGITPGKLNGNAKSEKLPQTSKPDSLGFDTIDRRRNWEALAFAGMNR</sequence>
<keyword evidence="2" id="KW-1185">Reference proteome</keyword>
<evidence type="ECO:0000313" key="1">
    <source>
        <dbReference type="EMBL" id="KAL3961057.1"/>
    </source>
</evidence>
<dbReference type="EMBL" id="JBGNUJ010000004">
    <property type="protein sequence ID" value="KAL3961057.1"/>
    <property type="molecule type" value="Genomic_DNA"/>
</dbReference>
<comment type="caution">
    <text evidence="1">The sequence shown here is derived from an EMBL/GenBank/DDBJ whole genome shotgun (WGS) entry which is preliminary data.</text>
</comment>
<gene>
    <name evidence="1" type="ORF">ACCO45_006174</name>
</gene>
<dbReference type="Proteomes" id="UP001638806">
    <property type="component" value="Unassembled WGS sequence"/>
</dbReference>
<organism evidence="1 2">
    <name type="scientific">Purpureocillium lilacinum</name>
    <name type="common">Paecilomyces lilacinus</name>
    <dbReference type="NCBI Taxonomy" id="33203"/>
    <lineage>
        <taxon>Eukaryota</taxon>
        <taxon>Fungi</taxon>
        <taxon>Dikarya</taxon>
        <taxon>Ascomycota</taxon>
        <taxon>Pezizomycotina</taxon>
        <taxon>Sordariomycetes</taxon>
        <taxon>Hypocreomycetidae</taxon>
        <taxon>Hypocreales</taxon>
        <taxon>Ophiocordycipitaceae</taxon>
        <taxon>Purpureocillium</taxon>
    </lineage>
</organism>
<protein>
    <submittedName>
        <fullName evidence="1">Uncharacterized protein</fullName>
    </submittedName>
</protein>
<reference evidence="1" key="1">
    <citation type="submission" date="2024-12" db="EMBL/GenBank/DDBJ databases">
        <title>Comparative genomics and development of molecular markers within Purpureocillium lilacinum and among Purpureocillium species.</title>
        <authorList>
            <person name="Yeh Z.-Y."/>
            <person name="Ni N.-T."/>
            <person name="Lo P.-H."/>
            <person name="Mushyakhwo K."/>
            <person name="Lin C.-F."/>
            <person name="Nai Y.-S."/>
        </authorList>
    </citation>
    <scope>NUCLEOTIDE SEQUENCE</scope>
    <source>
        <strain evidence="1">NCHU-NPUST-175</strain>
    </source>
</reference>